<feature type="transmembrane region" description="Helical" evidence="1">
    <location>
        <begin position="278"/>
        <end position="302"/>
    </location>
</feature>
<reference evidence="3" key="1">
    <citation type="submission" date="2021-02" db="EMBL/GenBank/DDBJ databases">
        <authorList>
            <person name="Nowell W R."/>
        </authorList>
    </citation>
    <scope>NUCLEOTIDE SEQUENCE</scope>
</reference>
<evidence type="ECO:0000256" key="1">
    <source>
        <dbReference type="SAM" id="Phobius"/>
    </source>
</evidence>
<keyword evidence="2" id="KW-0732">Signal</keyword>
<dbReference type="EMBL" id="CAJNRE010000151">
    <property type="protein sequence ID" value="CAF1922467.1"/>
    <property type="molecule type" value="Genomic_DNA"/>
</dbReference>
<gene>
    <name evidence="3" type="ORF">MBJ925_LOCUS2354</name>
</gene>
<keyword evidence="1" id="KW-1133">Transmembrane helix</keyword>
<keyword evidence="1" id="KW-0472">Membrane</keyword>
<evidence type="ECO:0008006" key="5">
    <source>
        <dbReference type="Google" id="ProtNLM"/>
    </source>
</evidence>
<name>A0A816KIH1_9BILA</name>
<accession>A0A816KIH1</accession>
<organism evidence="3 4">
    <name type="scientific">Rotaria magnacalcarata</name>
    <dbReference type="NCBI Taxonomy" id="392030"/>
    <lineage>
        <taxon>Eukaryota</taxon>
        <taxon>Metazoa</taxon>
        <taxon>Spiralia</taxon>
        <taxon>Gnathifera</taxon>
        <taxon>Rotifera</taxon>
        <taxon>Eurotatoria</taxon>
        <taxon>Bdelloidea</taxon>
        <taxon>Philodinida</taxon>
        <taxon>Philodinidae</taxon>
        <taxon>Rotaria</taxon>
    </lineage>
</organism>
<dbReference type="AlphaFoldDB" id="A0A816KIH1"/>
<feature type="transmembrane region" description="Helical" evidence="1">
    <location>
        <begin position="309"/>
        <end position="327"/>
    </location>
</feature>
<evidence type="ECO:0000313" key="4">
    <source>
        <dbReference type="Proteomes" id="UP000663824"/>
    </source>
</evidence>
<sequence length="379" mass="43638">MLYILLVINLIISVLWCQDIERIVVEQGRTFSFDCQHDESVFFGKRLNEWSEVEENNAYYSYLKLNFKYLPNENILRVIANVAETKHVGYYTCRKSSWTSTPKNMIYQIIIPDVQSFYWNYVCHGPVGSCERWDDSVDENSSKFEVADQTNMELFCCASVTGYETVNVLMNRIGDNLDGVSVDRKQELDGSLVVCAKQRTIIRRTSVFNQQLLTCELLTNNRHHSMFSSFIVIKDAIRPDPSVYYNSDLEVNQNNEYFSGYRVSEMRSRRKLSTGKKIAIIIGSIAGGFLLLVLTIACIVCICRNKNGIEIKFFILSSNFILLFFLASSNSKTKNSKQYVPVKTTEQPRYKIQKSTQDADTYYEEPTPLSNTVPVFIRS</sequence>
<proteinExistence type="predicted"/>
<keyword evidence="1" id="KW-0812">Transmembrane</keyword>
<feature type="chain" id="PRO_5032639640" description="Ig-like domain-containing protein" evidence="2">
    <location>
        <begin position="18"/>
        <end position="379"/>
    </location>
</feature>
<evidence type="ECO:0000256" key="2">
    <source>
        <dbReference type="SAM" id="SignalP"/>
    </source>
</evidence>
<evidence type="ECO:0000313" key="3">
    <source>
        <dbReference type="EMBL" id="CAF1922467.1"/>
    </source>
</evidence>
<feature type="signal peptide" evidence="2">
    <location>
        <begin position="1"/>
        <end position="17"/>
    </location>
</feature>
<protein>
    <recommendedName>
        <fullName evidence="5">Ig-like domain-containing protein</fullName>
    </recommendedName>
</protein>
<dbReference type="Proteomes" id="UP000663824">
    <property type="component" value="Unassembled WGS sequence"/>
</dbReference>
<comment type="caution">
    <text evidence="3">The sequence shown here is derived from an EMBL/GenBank/DDBJ whole genome shotgun (WGS) entry which is preliminary data.</text>
</comment>